<dbReference type="GO" id="GO:0070139">
    <property type="term" value="F:SUMO-specific endopeptidase activity"/>
    <property type="evidence" value="ECO:0007669"/>
    <property type="project" value="TreeGrafter"/>
</dbReference>
<keyword evidence="11" id="KW-0539">Nucleus</keyword>
<evidence type="ECO:0000256" key="11">
    <source>
        <dbReference type="ARBA" id="ARBA00023242"/>
    </source>
</evidence>
<dbReference type="GO" id="GO:0005829">
    <property type="term" value="C:cytosol"/>
    <property type="evidence" value="ECO:0007669"/>
    <property type="project" value="UniProtKB-ARBA"/>
</dbReference>
<dbReference type="GO" id="GO:0006508">
    <property type="term" value="P:proteolysis"/>
    <property type="evidence" value="ECO:0007669"/>
    <property type="project" value="UniProtKB-KW"/>
</dbReference>
<reference evidence="19" key="1">
    <citation type="journal article" date="2023" name="Science">
        <title>Genome structures resolve the early diversification of teleost fishes.</title>
        <authorList>
            <person name="Parey E."/>
            <person name="Louis A."/>
            <person name="Montfort J."/>
            <person name="Bouchez O."/>
            <person name="Roques C."/>
            <person name="Iampietro C."/>
            <person name="Lluch J."/>
            <person name="Castinel A."/>
            <person name="Donnadieu C."/>
            <person name="Desvignes T."/>
            <person name="Floi Bucao C."/>
            <person name="Jouanno E."/>
            <person name="Wen M."/>
            <person name="Mejri S."/>
            <person name="Dirks R."/>
            <person name="Jansen H."/>
            <person name="Henkel C."/>
            <person name="Chen W.J."/>
            <person name="Zahm M."/>
            <person name="Cabau C."/>
            <person name="Klopp C."/>
            <person name="Thompson A.W."/>
            <person name="Robinson-Rechavi M."/>
            <person name="Braasch I."/>
            <person name="Lecointre G."/>
            <person name="Bobe J."/>
            <person name="Postlethwait J.H."/>
            <person name="Berthelot C."/>
            <person name="Roest Crollius H."/>
            <person name="Guiguen Y."/>
        </authorList>
    </citation>
    <scope>NUCLEOTIDE SEQUENCE</scope>
    <source>
        <strain evidence="19">Concon-B</strain>
    </source>
</reference>
<evidence type="ECO:0000256" key="8">
    <source>
        <dbReference type="ARBA" id="ARBA00022801"/>
    </source>
</evidence>
<name>A0A9Q1DMC7_CONCO</name>
<dbReference type="InterPro" id="IPR038765">
    <property type="entry name" value="Papain-like_cys_pep_sf"/>
</dbReference>
<dbReference type="SUPFAM" id="SSF54001">
    <property type="entry name" value="Cysteine proteinases"/>
    <property type="match status" value="1"/>
</dbReference>
<feature type="region of interest" description="Disordered" evidence="17">
    <location>
        <begin position="904"/>
        <end position="925"/>
    </location>
</feature>
<dbReference type="Gene3D" id="3.40.395.10">
    <property type="entry name" value="Adenoviral Proteinase, Chain A"/>
    <property type="match status" value="1"/>
</dbReference>
<feature type="compositionally biased region" description="Low complexity" evidence="17">
    <location>
        <begin position="380"/>
        <end position="394"/>
    </location>
</feature>
<feature type="region of interest" description="Disordered" evidence="17">
    <location>
        <begin position="1051"/>
        <end position="1094"/>
    </location>
</feature>
<dbReference type="AlphaFoldDB" id="A0A9Q1DMC7"/>
<sequence>MAQKRSTFIEALNRSEARKDGGFKQNWSFSHCDGSEEKKTDSSLVTMSEAGEQRDPTPEGKKSPPLKPFCTSDSLKTYERRPNQLRMYKGSGGGLNRLGVGKAISETQPAVTSPGPNRANYFILSPAPSPGVLVQGRLFQHANAPAVIRKASQSNHDLKERKDFTTQPIQRVDIDSIILTCPEVPAASSLVLGGDIKRRIQSKRSTPLEASGSFVSPAKKVEALDPQDYFTVCGKCSKQSENHVKCQNCGNALVPDSPARAEPASPLARPPARPQAAVGPNNLLAKSFYGPASVRSQRVDVVMSPPVRITRGSLVLPRNGRAVGYSPYAAKGPKGSKRQPAAKQNELNDPIVLSSDDDEEEEEDMDNGSTGSVSRMDSISPRPADSAHSSPAPSGGRVEAAVKGRSEQEEITDTYITDSISKLPAPRKHRMKDQFGNMVPDETNHSPTLTKRRKVSLSYRLDSIILDCRSVRVGTLRRMVTKPVIFTVEYIQIETAAPDQDGPEKVKLRASELTSCEWCSTRKLPSIFLQTTPAEGQRLRSQLKMSQDEGGVWYDCNSTSTEEKYIVLIFETGLSMHEQVILEDILQEISRANNLSDFPAKLTFEEANVRLVQYNRLKGKTSDSAIQRRMSTRLRDFFDEDEDEDDMAELHPTFAGPVVKLIVYPPPPAKGGISVTNEDLHCLNNGEFLNDVIIDFYLKYLFMEKLKKEDAHRSHVFSSFFYKRLNQRERRNVPDTANLPIQKRKHNRVKTWTRHVDLFQKDFIFVPINESAHWYLAVICFPGLEGARFEPGPLPQAPPQAPADGSVGEEPAAQGEEQQQPSANEEPEGRSETTPTPGSADASSESDSNSEQARGGASSNDGAPEGKDAPGDGQNGQADAQPHYTDGLHRISVCYGSKDGAEDTCTFSDDQSSSQDECSEDGAMSDDTINYAENAEWTSRPTVCKQPCILIMDSLRGPTRSTVVKTLREYLEVEWEVRKGTQRSFGKEVMRGSSPRVPQQDNFSDCGVYILQYVESFFESPLPSFHLPMNLTDWFPQQRMKKKREEIKDLILAIQSQQQMDKKGPTQGQGSAPPTDPKEGSAPGPDAQDTAVSS</sequence>
<accession>A0A9Q1DMC7</accession>
<evidence type="ECO:0000256" key="7">
    <source>
        <dbReference type="ARBA" id="ARBA00022786"/>
    </source>
</evidence>
<dbReference type="Gene3D" id="1.10.418.20">
    <property type="match status" value="1"/>
</dbReference>
<feature type="region of interest" description="Disordered" evidence="17">
    <location>
        <begin position="257"/>
        <end position="278"/>
    </location>
</feature>
<dbReference type="InterPro" id="IPR051947">
    <property type="entry name" value="Sentrin-specific_protease"/>
</dbReference>
<feature type="compositionally biased region" description="Basic and acidic residues" evidence="17">
    <location>
        <begin position="51"/>
        <end position="62"/>
    </location>
</feature>
<protein>
    <recommendedName>
        <fullName evidence="14">Sentrin-specific protease 6</fullName>
    </recommendedName>
    <alternativeName>
        <fullName evidence="16">SUMO-1-specific protease 1</fullName>
    </alternativeName>
    <alternativeName>
        <fullName evidence="15">Sentrin/SUMO-specific protease SENP6</fullName>
    </alternativeName>
</protein>
<evidence type="ECO:0000256" key="6">
    <source>
        <dbReference type="ARBA" id="ARBA00022670"/>
    </source>
</evidence>
<dbReference type="Proteomes" id="UP001152803">
    <property type="component" value="Unassembled WGS sequence"/>
</dbReference>
<dbReference type="PANTHER" id="PTHR46896">
    <property type="entry name" value="SENTRIN-SPECIFIC PROTEASE"/>
    <property type="match status" value="1"/>
</dbReference>
<evidence type="ECO:0000256" key="1">
    <source>
        <dbReference type="ARBA" id="ARBA00004123"/>
    </source>
</evidence>
<keyword evidence="8" id="KW-0378">Hydrolase</keyword>
<comment type="subcellular location">
    <subcellularLocation>
        <location evidence="1">Nucleus</location>
    </subcellularLocation>
</comment>
<evidence type="ECO:0000256" key="13">
    <source>
        <dbReference type="ARBA" id="ARBA00062458"/>
    </source>
</evidence>
<feature type="compositionally biased region" description="Pro residues" evidence="17">
    <location>
        <begin position="792"/>
        <end position="801"/>
    </location>
</feature>
<comment type="subunit">
    <text evidence="13">Interacts with RXRA. Forms a complex with KAT5-TIP60 and UBE2I in response to UV irradiation. Interacts with RPA1 to maintain it in hyposumoylated state during S phase preventing DNA repair initiation.</text>
</comment>
<dbReference type="InterPro" id="IPR003653">
    <property type="entry name" value="Peptidase_C48_C"/>
</dbReference>
<dbReference type="EMBL" id="JAFJMO010000006">
    <property type="protein sequence ID" value="KAJ8275024.1"/>
    <property type="molecule type" value="Genomic_DNA"/>
</dbReference>
<keyword evidence="5" id="KW-0597">Phosphoprotein</keyword>
<dbReference type="GO" id="GO:0005634">
    <property type="term" value="C:nucleus"/>
    <property type="evidence" value="ECO:0007669"/>
    <property type="project" value="UniProtKB-SubCell"/>
</dbReference>
<comment type="pathway">
    <text evidence="2">Protein modification; protein sumoylation.</text>
</comment>
<evidence type="ECO:0000256" key="15">
    <source>
        <dbReference type="ARBA" id="ARBA00077364"/>
    </source>
</evidence>
<evidence type="ECO:0000313" key="19">
    <source>
        <dbReference type="EMBL" id="KAJ8275024.1"/>
    </source>
</evidence>
<evidence type="ECO:0000256" key="14">
    <source>
        <dbReference type="ARBA" id="ARBA00073899"/>
    </source>
</evidence>
<keyword evidence="7" id="KW-0833">Ubl conjugation pathway</keyword>
<dbReference type="GO" id="GO:0090169">
    <property type="term" value="P:regulation of spindle assembly"/>
    <property type="evidence" value="ECO:0007669"/>
    <property type="project" value="TreeGrafter"/>
</dbReference>
<feature type="domain" description="Ubiquitin-like protease family profile" evidence="18">
    <location>
        <begin position="673"/>
        <end position="1017"/>
    </location>
</feature>
<keyword evidence="9" id="KW-0788">Thiol protease</keyword>
<dbReference type="OrthoDB" id="442460at2759"/>
<feature type="compositionally biased region" description="Basic and acidic residues" evidence="17">
    <location>
        <begin position="13"/>
        <end position="22"/>
    </location>
</feature>
<dbReference type="FunFam" id="1.10.418.20:FF:000010">
    <property type="entry name" value="sentrin-specific protease 6 isoform X2"/>
    <property type="match status" value="1"/>
</dbReference>
<evidence type="ECO:0000256" key="17">
    <source>
        <dbReference type="SAM" id="MobiDB-lite"/>
    </source>
</evidence>
<keyword evidence="4" id="KW-1017">Isopeptide bond</keyword>
<feature type="region of interest" description="Disordered" evidence="17">
    <location>
        <begin position="790"/>
        <end position="883"/>
    </location>
</feature>
<feature type="compositionally biased region" description="Low complexity" evidence="17">
    <location>
        <begin position="258"/>
        <end position="267"/>
    </location>
</feature>
<comment type="function">
    <text evidence="12">Protease that deconjugates SUMO1, SUMO2 and SUMO3 from targeted proteins. Processes preferentially poly-SUMO2 and poly-SUMO3 chains, but does not efficiently process SUMO1, SUMO2 and SUMO3 precursors. Deconjugates SUMO1 from RXRA, leading to transcriptional activation. Involved in chromosome alignment and spindle assembly, by regulating the kinetochore CENPH-CENPI-CENPK complex. Desumoylates PML and CENPI, protecting them from degradation by the ubiquitin ligase RNF4, which targets polysumoylated proteins for proteasomal degradation. Also desumoylates RPA1, thus preventing recruitment of RAD51 to the DNA damage foci to initiate DNA repair through homologous recombination.</text>
</comment>
<comment type="caution">
    <text evidence="19">The sequence shown here is derived from an EMBL/GenBank/DDBJ whole genome shotgun (WGS) entry which is preliminary data.</text>
</comment>
<evidence type="ECO:0000256" key="5">
    <source>
        <dbReference type="ARBA" id="ARBA00022553"/>
    </source>
</evidence>
<keyword evidence="6" id="KW-0645">Protease</keyword>
<evidence type="ECO:0000256" key="3">
    <source>
        <dbReference type="ARBA" id="ARBA00005234"/>
    </source>
</evidence>
<feature type="region of interest" description="Disordered" evidence="17">
    <location>
        <begin position="326"/>
        <end position="427"/>
    </location>
</feature>
<feature type="compositionally biased region" description="Low complexity" evidence="17">
    <location>
        <begin position="808"/>
        <end position="821"/>
    </location>
</feature>
<keyword evidence="10" id="KW-0832">Ubl conjugation</keyword>
<organism evidence="19 20">
    <name type="scientific">Conger conger</name>
    <name type="common">Conger eel</name>
    <name type="synonym">Muraena conger</name>
    <dbReference type="NCBI Taxonomy" id="82655"/>
    <lineage>
        <taxon>Eukaryota</taxon>
        <taxon>Metazoa</taxon>
        <taxon>Chordata</taxon>
        <taxon>Craniata</taxon>
        <taxon>Vertebrata</taxon>
        <taxon>Euteleostomi</taxon>
        <taxon>Actinopterygii</taxon>
        <taxon>Neopterygii</taxon>
        <taxon>Teleostei</taxon>
        <taxon>Anguilliformes</taxon>
        <taxon>Congridae</taxon>
        <taxon>Conger</taxon>
    </lineage>
</organism>
<keyword evidence="20" id="KW-1185">Reference proteome</keyword>
<evidence type="ECO:0000256" key="12">
    <source>
        <dbReference type="ARBA" id="ARBA00058874"/>
    </source>
</evidence>
<feature type="compositionally biased region" description="Low complexity" evidence="17">
    <location>
        <begin position="839"/>
        <end position="851"/>
    </location>
</feature>
<feature type="compositionally biased region" description="Acidic residues" evidence="17">
    <location>
        <begin position="355"/>
        <end position="366"/>
    </location>
</feature>
<dbReference type="PANTHER" id="PTHR46896:SF1">
    <property type="entry name" value="SENTRIN-SPECIFIC PROTEASE 6"/>
    <property type="match status" value="1"/>
</dbReference>
<dbReference type="PROSITE" id="PS50600">
    <property type="entry name" value="ULP_PROTEASE"/>
    <property type="match status" value="1"/>
</dbReference>
<evidence type="ECO:0000313" key="20">
    <source>
        <dbReference type="Proteomes" id="UP001152803"/>
    </source>
</evidence>
<feature type="compositionally biased region" description="Polar residues" evidence="17">
    <location>
        <begin position="367"/>
        <end position="377"/>
    </location>
</feature>
<evidence type="ECO:0000256" key="10">
    <source>
        <dbReference type="ARBA" id="ARBA00022843"/>
    </source>
</evidence>
<dbReference type="Pfam" id="PF02902">
    <property type="entry name" value="Peptidase_C48"/>
    <property type="match status" value="2"/>
</dbReference>
<proteinExistence type="inferred from homology"/>
<evidence type="ECO:0000256" key="9">
    <source>
        <dbReference type="ARBA" id="ARBA00022807"/>
    </source>
</evidence>
<evidence type="ECO:0000256" key="2">
    <source>
        <dbReference type="ARBA" id="ARBA00004718"/>
    </source>
</evidence>
<evidence type="ECO:0000256" key="4">
    <source>
        <dbReference type="ARBA" id="ARBA00022499"/>
    </source>
</evidence>
<comment type="similarity">
    <text evidence="3">Belongs to the peptidase C48 family.</text>
</comment>
<dbReference type="FunFam" id="1.10.418.20:FF:000005">
    <property type="entry name" value="sentrin-specific protease 6 isoform X2"/>
    <property type="match status" value="1"/>
</dbReference>
<gene>
    <name evidence="19" type="ORF">COCON_G00096490</name>
</gene>
<feature type="compositionally biased region" description="Low complexity" evidence="17">
    <location>
        <begin position="904"/>
        <end position="916"/>
    </location>
</feature>
<feature type="region of interest" description="Disordered" evidence="17">
    <location>
        <begin position="1"/>
        <end position="73"/>
    </location>
</feature>
<evidence type="ECO:0000256" key="16">
    <source>
        <dbReference type="ARBA" id="ARBA00079020"/>
    </source>
</evidence>
<dbReference type="GO" id="GO:0090234">
    <property type="term" value="P:regulation of kinetochore assembly"/>
    <property type="evidence" value="ECO:0007669"/>
    <property type="project" value="TreeGrafter"/>
</dbReference>
<dbReference type="GO" id="GO:0016926">
    <property type="term" value="P:protein desumoylation"/>
    <property type="evidence" value="ECO:0007669"/>
    <property type="project" value="TreeGrafter"/>
</dbReference>
<evidence type="ECO:0000259" key="18">
    <source>
        <dbReference type="PROSITE" id="PS50600"/>
    </source>
</evidence>